<dbReference type="OrthoDB" id="2445042at2759"/>
<organism evidence="2 3">
    <name type="scientific">Funneliformis geosporum</name>
    <dbReference type="NCBI Taxonomy" id="1117311"/>
    <lineage>
        <taxon>Eukaryota</taxon>
        <taxon>Fungi</taxon>
        <taxon>Fungi incertae sedis</taxon>
        <taxon>Mucoromycota</taxon>
        <taxon>Glomeromycotina</taxon>
        <taxon>Glomeromycetes</taxon>
        <taxon>Glomerales</taxon>
        <taxon>Glomeraceae</taxon>
        <taxon>Funneliformis</taxon>
    </lineage>
</organism>
<dbReference type="AlphaFoldDB" id="A0A9W4T011"/>
<keyword evidence="3" id="KW-1185">Reference proteome</keyword>
<dbReference type="EMBL" id="CAMKVN010004326">
    <property type="protein sequence ID" value="CAI2186818.1"/>
    <property type="molecule type" value="Genomic_DNA"/>
</dbReference>
<feature type="non-terminal residue" evidence="2">
    <location>
        <position position="90"/>
    </location>
</feature>
<comment type="caution">
    <text evidence="2">The sequence shown here is derived from an EMBL/GenBank/DDBJ whole genome shotgun (WGS) entry which is preliminary data.</text>
</comment>
<proteinExistence type="predicted"/>
<gene>
    <name evidence="2" type="ORF">FWILDA_LOCUS12767</name>
</gene>
<reference evidence="2" key="1">
    <citation type="submission" date="2022-08" db="EMBL/GenBank/DDBJ databases">
        <authorList>
            <person name="Kallberg Y."/>
            <person name="Tangrot J."/>
            <person name="Rosling A."/>
        </authorList>
    </citation>
    <scope>NUCLEOTIDE SEQUENCE</scope>
    <source>
        <strain evidence="2">Wild A</strain>
    </source>
</reference>
<accession>A0A9W4T011</accession>
<evidence type="ECO:0000313" key="2">
    <source>
        <dbReference type="EMBL" id="CAI2186818.1"/>
    </source>
</evidence>
<sequence>MISEILEEFEKTVPSGNDQSHMTSVEPDLTKQNNDELIPEESLDRNQIIEQGLIQELCGTFGTCSSTSTEDNISSTNTNSSCNRSENMIL</sequence>
<protein>
    <submittedName>
        <fullName evidence="2">1097_t:CDS:1</fullName>
    </submittedName>
</protein>
<dbReference type="Proteomes" id="UP001153678">
    <property type="component" value="Unassembled WGS sequence"/>
</dbReference>
<evidence type="ECO:0000313" key="3">
    <source>
        <dbReference type="Proteomes" id="UP001153678"/>
    </source>
</evidence>
<evidence type="ECO:0000256" key="1">
    <source>
        <dbReference type="SAM" id="MobiDB-lite"/>
    </source>
</evidence>
<name>A0A9W4T011_9GLOM</name>
<feature type="region of interest" description="Disordered" evidence="1">
    <location>
        <begin position="66"/>
        <end position="90"/>
    </location>
</feature>